<evidence type="ECO:0000259" key="2">
    <source>
        <dbReference type="PROSITE" id="PS51272"/>
    </source>
</evidence>
<feature type="domain" description="SLH" evidence="2">
    <location>
        <begin position="148"/>
        <end position="206"/>
    </location>
</feature>
<dbReference type="EMBL" id="DVJJ01000050">
    <property type="protein sequence ID" value="HIS64270.1"/>
    <property type="molecule type" value="Genomic_DNA"/>
</dbReference>
<reference evidence="3" key="1">
    <citation type="submission" date="2020-10" db="EMBL/GenBank/DDBJ databases">
        <authorList>
            <person name="Gilroy R."/>
        </authorList>
    </citation>
    <scope>NUCLEOTIDE SEQUENCE</scope>
    <source>
        <strain evidence="3">ChiBcec16-1751</strain>
    </source>
</reference>
<accession>A0A9D1JSI7</accession>
<dbReference type="Pfam" id="PF00395">
    <property type="entry name" value="SLH"/>
    <property type="match status" value="2"/>
</dbReference>
<dbReference type="PROSITE" id="PS51272">
    <property type="entry name" value="SLH"/>
    <property type="match status" value="2"/>
</dbReference>
<dbReference type="Pfam" id="PF18998">
    <property type="entry name" value="Flg_new_2"/>
    <property type="match status" value="1"/>
</dbReference>
<proteinExistence type="predicted"/>
<dbReference type="AlphaFoldDB" id="A0A9D1JSI7"/>
<protein>
    <submittedName>
        <fullName evidence="3">S-layer homology domain-containing protein</fullName>
    </submittedName>
</protein>
<gene>
    <name evidence="3" type="ORF">IAA83_02730</name>
</gene>
<feature type="domain" description="SLH" evidence="2">
    <location>
        <begin position="88"/>
        <end position="147"/>
    </location>
</feature>
<dbReference type="Proteomes" id="UP000886741">
    <property type="component" value="Unassembled WGS sequence"/>
</dbReference>
<organism evidence="3 4">
    <name type="scientific">Candidatus Avoscillospira avistercoris</name>
    <dbReference type="NCBI Taxonomy" id="2840707"/>
    <lineage>
        <taxon>Bacteria</taxon>
        <taxon>Bacillati</taxon>
        <taxon>Bacillota</taxon>
        <taxon>Clostridia</taxon>
        <taxon>Eubacteriales</taxon>
        <taxon>Oscillospiraceae</taxon>
        <taxon>Oscillospiraceae incertae sedis</taxon>
        <taxon>Candidatus Avoscillospira</taxon>
    </lineage>
</organism>
<evidence type="ECO:0000256" key="1">
    <source>
        <dbReference type="ARBA" id="ARBA00022737"/>
    </source>
</evidence>
<dbReference type="InterPro" id="IPR001119">
    <property type="entry name" value="SLH_dom"/>
</dbReference>
<name>A0A9D1JSI7_9FIRM</name>
<evidence type="ECO:0000313" key="3">
    <source>
        <dbReference type="EMBL" id="HIS64270.1"/>
    </source>
</evidence>
<dbReference type="InterPro" id="IPR044060">
    <property type="entry name" value="Bacterial_rp_domain"/>
</dbReference>
<keyword evidence="1" id="KW-0677">Repeat</keyword>
<sequence length="206" mass="22034">MWPAARSPSISASINAENASIYHAVIGGNGNDGGTITLTVIPDEGYELDTLTVTDNQGSQRKLTSLGGGKYTFTMPSGSVTVSAVFTRILLFVDVDKASWYAGAVRYVYDCGLMNGTDTDRFSPDSTASRAMIATVLWRMAGSPVVSDALPFADVADGTWYTESARWASVVGIVGGYRDDAFGPDDAVTREQLAAMLMRFVELYNP</sequence>
<evidence type="ECO:0000313" key="4">
    <source>
        <dbReference type="Proteomes" id="UP000886741"/>
    </source>
</evidence>
<comment type="caution">
    <text evidence="3">The sequence shown here is derived from an EMBL/GenBank/DDBJ whole genome shotgun (WGS) entry which is preliminary data.</text>
</comment>
<reference evidence="3" key="2">
    <citation type="journal article" date="2021" name="PeerJ">
        <title>Extensive microbial diversity within the chicken gut microbiome revealed by metagenomics and culture.</title>
        <authorList>
            <person name="Gilroy R."/>
            <person name="Ravi A."/>
            <person name="Getino M."/>
            <person name="Pursley I."/>
            <person name="Horton D.L."/>
            <person name="Alikhan N.F."/>
            <person name="Baker D."/>
            <person name="Gharbi K."/>
            <person name="Hall N."/>
            <person name="Watson M."/>
            <person name="Adriaenssens E.M."/>
            <person name="Foster-Nyarko E."/>
            <person name="Jarju S."/>
            <person name="Secka A."/>
            <person name="Antonio M."/>
            <person name="Oren A."/>
            <person name="Chaudhuri R.R."/>
            <person name="La Ragione R."/>
            <person name="Hildebrand F."/>
            <person name="Pallen M.J."/>
        </authorList>
    </citation>
    <scope>NUCLEOTIDE SEQUENCE</scope>
    <source>
        <strain evidence="3">ChiBcec16-1751</strain>
    </source>
</reference>